<keyword evidence="3" id="KW-1185">Reference proteome</keyword>
<organism evidence="2 3">
    <name type="scientific">Aspergillus transmontanensis</name>
    <dbReference type="NCBI Taxonomy" id="1034304"/>
    <lineage>
        <taxon>Eukaryota</taxon>
        <taxon>Fungi</taxon>
        <taxon>Dikarya</taxon>
        <taxon>Ascomycota</taxon>
        <taxon>Pezizomycotina</taxon>
        <taxon>Eurotiomycetes</taxon>
        <taxon>Eurotiomycetidae</taxon>
        <taxon>Eurotiales</taxon>
        <taxon>Aspergillaceae</taxon>
        <taxon>Aspergillus</taxon>
        <taxon>Aspergillus subgen. Circumdati</taxon>
    </lineage>
</organism>
<name>A0A5N6W904_9EURO</name>
<evidence type="ECO:0000256" key="1">
    <source>
        <dbReference type="SAM" id="MobiDB-lite"/>
    </source>
</evidence>
<evidence type="ECO:0000313" key="2">
    <source>
        <dbReference type="EMBL" id="KAE8317018.1"/>
    </source>
</evidence>
<evidence type="ECO:0000313" key="3">
    <source>
        <dbReference type="Proteomes" id="UP000325433"/>
    </source>
</evidence>
<gene>
    <name evidence="2" type="ORF">BDV41DRAFT_527675</name>
</gene>
<proteinExistence type="predicted"/>
<dbReference type="AlphaFoldDB" id="A0A5N6W904"/>
<dbReference type="EMBL" id="ML738304">
    <property type="protein sequence ID" value="KAE8317018.1"/>
    <property type="molecule type" value="Genomic_DNA"/>
</dbReference>
<feature type="region of interest" description="Disordered" evidence="1">
    <location>
        <begin position="48"/>
        <end position="72"/>
    </location>
</feature>
<protein>
    <submittedName>
        <fullName evidence="2">Uncharacterized protein</fullName>
    </submittedName>
</protein>
<accession>A0A5N6W904</accession>
<reference evidence="3" key="1">
    <citation type="submission" date="2019-04" db="EMBL/GenBank/DDBJ databases">
        <title>Friends and foes A comparative genomics studyof 23 Aspergillus species from section Flavi.</title>
        <authorList>
            <consortium name="DOE Joint Genome Institute"/>
            <person name="Kjaerbolling I."/>
            <person name="Vesth T."/>
            <person name="Frisvad J.C."/>
            <person name="Nybo J.L."/>
            <person name="Theobald S."/>
            <person name="Kildgaard S."/>
            <person name="Isbrandt T."/>
            <person name="Kuo A."/>
            <person name="Sato A."/>
            <person name="Lyhne E.K."/>
            <person name="Kogle M.E."/>
            <person name="Wiebenga A."/>
            <person name="Kun R.S."/>
            <person name="Lubbers R.J."/>
            <person name="Makela M.R."/>
            <person name="Barry K."/>
            <person name="Chovatia M."/>
            <person name="Clum A."/>
            <person name="Daum C."/>
            <person name="Haridas S."/>
            <person name="He G."/>
            <person name="LaButti K."/>
            <person name="Lipzen A."/>
            <person name="Mondo S."/>
            <person name="Riley R."/>
            <person name="Salamov A."/>
            <person name="Simmons B.A."/>
            <person name="Magnuson J.K."/>
            <person name="Henrissat B."/>
            <person name="Mortensen U.H."/>
            <person name="Larsen T.O."/>
            <person name="Devries R.P."/>
            <person name="Grigoriev I.V."/>
            <person name="Machida M."/>
            <person name="Baker S.E."/>
            <person name="Andersen M.R."/>
        </authorList>
    </citation>
    <scope>NUCLEOTIDE SEQUENCE [LARGE SCALE GENOMIC DNA]</scope>
    <source>
        <strain evidence="3">CBS 130015</strain>
    </source>
</reference>
<sequence length="72" mass="7603">MYSSPSGGASLWSSAISASLLTWLESPPSRQQYTWFSLCFHGESVGELSLSSPSLCLSSTATPSTSPKGPLY</sequence>
<dbReference type="Proteomes" id="UP000325433">
    <property type="component" value="Unassembled WGS sequence"/>
</dbReference>